<feature type="signal peptide" evidence="3">
    <location>
        <begin position="1"/>
        <end position="19"/>
    </location>
</feature>
<gene>
    <name evidence="6" type="primary">LOC113792179</name>
</gene>
<dbReference type="GO" id="GO:0006032">
    <property type="term" value="P:chitin catabolic process"/>
    <property type="evidence" value="ECO:0007669"/>
    <property type="project" value="InterPro"/>
</dbReference>
<dbReference type="PANTHER" id="PTHR22595:SF79">
    <property type="entry name" value="CHITINASE 12"/>
    <property type="match status" value="1"/>
</dbReference>
<dbReference type="Proteomes" id="UP000515146">
    <property type="component" value="Unplaced"/>
</dbReference>
<evidence type="ECO:0000256" key="3">
    <source>
        <dbReference type="SAM" id="SignalP"/>
    </source>
</evidence>
<dbReference type="OMA" id="HWCNDNC"/>
<dbReference type="InParanoid" id="A0A6P6XXL8"/>
<dbReference type="PANTHER" id="PTHR22595">
    <property type="entry name" value="CHITINASE-RELATED"/>
    <property type="match status" value="1"/>
</dbReference>
<keyword evidence="2" id="KW-1015">Disulfide bond</keyword>
<evidence type="ECO:0000313" key="5">
    <source>
        <dbReference type="Proteomes" id="UP000515146"/>
    </source>
</evidence>
<protein>
    <submittedName>
        <fullName evidence="6">Endochitinase 1-like</fullName>
    </submittedName>
</protein>
<evidence type="ECO:0000256" key="1">
    <source>
        <dbReference type="ARBA" id="ARBA00022821"/>
    </source>
</evidence>
<dbReference type="KEGG" id="dpte:113792179"/>
<dbReference type="InterPro" id="IPR000726">
    <property type="entry name" value="Glyco_hydro_19_cat"/>
</dbReference>
<proteinExistence type="predicted"/>
<dbReference type="OrthoDB" id="10051786at2759"/>
<organism evidence="5 6">
    <name type="scientific">Dermatophagoides pteronyssinus</name>
    <name type="common">European house dust mite</name>
    <dbReference type="NCBI Taxonomy" id="6956"/>
    <lineage>
        <taxon>Eukaryota</taxon>
        <taxon>Metazoa</taxon>
        <taxon>Ecdysozoa</taxon>
        <taxon>Arthropoda</taxon>
        <taxon>Chelicerata</taxon>
        <taxon>Arachnida</taxon>
        <taxon>Acari</taxon>
        <taxon>Acariformes</taxon>
        <taxon>Sarcoptiformes</taxon>
        <taxon>Astigmata</taxon>
        <taxon>Psoroptidia</taxon>
        <taxon>Analgoidea</taxon>
        <taxon>Pyroglyphidae</taxon>
        <taxon>Dermatophagoidinae</taxon>
        <taxon>Dermatophagoides</taxon>
    </lineage>
</organism>
<accession>A0A6P6XXL8</accession>
<dbReference type="Gene3D" id="1.10.530.10">
    <property type="match status" value="1"/>
</dbReference>
<reference evidence="6" key="1">
    <citation type="submission" date="2025-08" db="UniProtKB">
        <authorList>
            <consortium name="RefSeq"/>
        </authorList>
    </citation>
    <scope>IDENTIFICATION</scope>
    <source>
        <strain evidence="6">Airmid</strain>
    </source>
</reference>
<sequence length="317" mass="37623">MMMMMILLKFFILPIIFLSNNNCFIETKTKELITWKEFKDSLILNQYPEPSMEKYETVIRLAKDFNIDDKNELAMFLAQVYWESVGLQHTKEIACVKTKCTNNYRTGREQQDKYYYGRGYIQLTWLDNYANCSLDLYGDMRLVDNPDLVSDTEEGAWGSAFWYWDKYCHNIPEIKQGYFGYTTMAINGPLECNGPYKVKAFKRFVIYSKIFEIFKLSEPLPKQNGCYPIINPNELDMNNLERMDNENEPYFSVCKPSGLYRKQSGMYHWCNDNCNALDPNCPQDMCKCPDDLYHYHQMLLMKKENKKQKEKEKILKK</sequence>
<dbReference type="InterPro" id="IPR023346">
    <property type="entry name" value="Lysozyme-like_dom_sf"/>
</dbReference>
<dbReference type="Pfam" id="PF00182">
    <property type="entry name" value="Glyco_hydro_19"/>
    <property type="match status" value="1"/>
</dbReference>
<dbReference type="CDD" id="cd00325">
    <property type="entry name" value="chitinase_GH19"/>
    <property type="match status" value="1"/>
</dbReference>
<keyword evidence="5" id="KW-1185">Reference proteome</keyword>
<feature type="chain" id="PRO_5027937257" evidence="3">
    <location>
        <begin position="20"/>
        <end position="317"/>
    </location>
</feature>
<name>A0A6P6XXL8_DERPT</name>
<dbReference type="GO" id="GO:0016998">
    <property type="term" value="P:cell wall macromolecule catabolic process"/>
    <property type="evidence" value="ECO:0007669"/>
    <property type="project" value="InterPro"/>
</dbReference>
<dbReference type="RefSeq" id="XP_027197883.1">
    <property type="nucleotide sequence ID" value="XM_027342082.1"/>
</dbReference>
<keyword evidence="1" id="KW-0611">Plant defense</keyword>
<evidence type="ECO:0000256" key="2">
    <source>
        <dbReference type="ARBA" id="ARBA00023157"/>
    </source>
</evidence>
<evidence type="ECO:0000313" key="6">
    <source>
        <dbReference type="RefSeq" id="XP_027197883.1"/>
    </source>
</evidence>
<dbReference type="GO" id="GO:0006952">
    <property type="term" value="P:defense response"/>
    <property type="evidence" value="ECO:0007669"/>
    <property type="project" value="UniProtKB-KW"/>
</dbReference>
<dbReference type="AlphaFoldDB" id="A0A6P6XXL8"/>
<keyword evidence="3" id="KW-0732">Signal</keyword>
<evidence type="ECO:0000259" key="4">
    <source>
        <dbReference type="Pfam" id="PF00182"/>
    </source>
</evidence>
<feature type="domain" description="Glycoside hydrolase family 19 catalytic" evidence="4">
    <location>
        <begin position="86"/>
        <end position="172"/>
    </location>
</feature>
<dbReference type="GO" id="GO:0004568">
    <property type="term" value="F:chitinase activity"/>
    <property type="evidence" value="ECO:0007669"/>
    <property type="project" value="InterPro"/>
</dbReference>
<dbReference type="SUPFAM" id="SSF53955">
    <property type="entry name" value="Lysozyme-like"/>
    <property type="match status" value="1"/>
</dbReference>